<dbReference type="Gramene" id="OBART08G04110.1">
    <property type="protein sequence ID" value="OBART08G04110.1"/>
    <property type="gene ID" value="OBART08G04110"/>
</dbReference>
<evidence type="ECO:0000313" key="2">
    <source>
        <dbReference type="EnsemblPlants" id="OBART08G04110.1"/>
    </source>
</evidence>
<evidence type="ECO:0000313" key="3">
    <source>
        <dbReference type="Proteomes" id="UP000026960"/>
    </source>
</evidence>
<keyword evidence="3" id="KW-1185">Reference proteome</keyword>
<organism evidence="2">
    <name type="scientific">Oryza barthii</name>
    <dbReference type="NCBI Taxonomy" id="65489"/>
    <lineage>
        <taxon>Eukaryota</taxon>
        <taxon>Viridiplantae</taxon>
        <taxon>Streptophyta</taxon>
        <taxon>Embryophyta</taxon>
        <taxon>Tracheophyta</taxon>
        <taxon>Spermatophyta</taxon>
        <taxon>Magnoliopsida</taxon>
        <taxon>Liliopsida</taxon>
        <taxon>Poales</taxon>
        <taxon>Poaceae</taxon>
        <taxon>BOP clade</taxon>
        <taxon>Oryzoideae</taxon>
        <taxon>Oryzeae</taxon>
        <taxon>Oryzinae</taxon>
        <taxon>Oryza</taxon>
    </lineage>
</organism>
<dbReference type="AlphaFoldDB" id="A0A0D3GWQ6"/>
<reference evidence="2" key="1">
    <citation type="journal article" date="2009" name="Rice">
        <title>De Novo Next Generation Sequencing of Plant Genomes.</title>
        <authorList>
            <person name="Rounsley S."/>
            <person name="Marri P.R."/>
            <person name="Yu Y."/>
            <person name="He R."/>
            <person name="Sisneros N."/>
            <person name="Goicoechea J.L."/>
            <person name="Lee S.J."/>
            <person name="Angelova A."/>
            <person name="Kudrna D."/>
            <person name="Luo M."/>
            <person name="Affourtit J."/>
            <person name="Desany B."/>
            <person name="Knight J."/>
            <person name="Niazi F."/>
            <person name="Egholm M."/>
            <person name="Wing R.A."/>
        </authorList>
    </citation>
    <scope>NUCLEOTIDE SEQUENCE [LARGE SCALE GENOMIC DNA]</scope>
    <source>
        <strain evidence="2">cv. IRGC 105608</strain>
    </source>
</reference>
<dbReference type="PaxDb" id="65489-OBART08G04110.1"/>
<dbReference type="EnsemblPlants" id="OBART08G04110.1">
    <property type="protein sequence ID" value="OBART08G04110.1"/>
    <property type="gene ID" value="OBART08G04110"/>
</dbReference>
<proteinExistence type="predicted"/>
<evidence type="ECO:0000256" key="1">
    <source>
        <dbReference type="SAM" id="MobiDB-lite"/>
    </source>
</evidence>
<reference evidence="2" key="2">
    <citation type="submission" date="2015-03" db="UniProtKB">
        <authorList>
            <consortium name="EnsemblPlants"/>
        </authorList>
    </citation>
    <scope>IDENTIFICATION</scope>
</reference>
<protein>
    <submittedName>
        <fullName evidence="2">Uncharacterized protein</fullName>
    </submittedName>
</protein>
<accession>A0A0D3GWQ6</accession>
<dbReference type="Proteomes" id="UP000026960">
    <property type="component" value="Chromosome 8"/>
</dbReference>
<dbReference type="HOGENOM" id="CLU_2188328_0_0_1"/>
<name>A0A0D3GWQ6_9ORYZ</name>
<feature type="region of interest" description="Disordered" evidence="1">
    <location>
        <begin position="92"/>
        <end position="114"/>
    </location>
</feature>
<sequence>MVRTSSPTAWRAWRRRARRIWAQARHIWRRGPQRRLSSSLLRERRWRGAAVEEDLATGRGDARGFGSANAWPRVVASPFPNPGAALRAVLLQARKRPTEPRSPLPPVRASDMEP</sequence>